<evidence type="ECO:0000256" key="5">
    <source>
        <dbReference type="ARBA" id="ARBA00022559"/>
    </source>
</evidence>
<evidence type="ECO:0000256" key="17">
    <source>
        <dbReference type="PIRSR" id="PIRSR600823-3"/>
    </source>
</evidence>
<dbReference type="GO" id="GO:0006950">
    <property type="term" value="P:response to stress"/>
    <property type="evidence" value="ECO:0000318"/>
    <property type="project" value="GO_Central"/>
</dbReference>
<dbReference type="Proteomes" id="UP000036987">
    <property type="component" value="Unassembled WGS sequence"/>
</dbReference>
<feature type="binding site" evidence="17">
    <location>
        <position position="251"/>
    </location>
    <ligand>
        <name>Ca(2+)</name>
        <dbReference type="ChEBI" id="CHEBI:29108"/>
        <label>2</label>
    </ligand>
</feature>
<dbReference type="AlphaFoldDB" id="A0A0K9NPH6"/>
<evidence type="ECO:0000256" key="4">
    <source>
        <dbReference type="ARBA" id="ARBA00022525"/>
    </source>
</evidence>
<evidence type="ECO:0000313" key="22">
    <source>
        <dbReference type="EMBL" id="KMZ57987.1"/>
    </source>
</evidence>
<dbReference type="STRING" id="29655.A0A0K9NPH6"/>
<evidence type="ECO:0000256" key="7">
    <source>
        <dbReference type="ARBA" id="ARBA00022723"/>
    </source>
</evidence>
<feature type="domain" description="Plant heme peroxidase family profile" evidence="21">
    <location>
        <begin position="28"/>
        <end position="339"/>
    </location>
</feature>
<evidence type="ECO:0000256" key="18">
    <source>
        <dbReference type="PIRSR" id="PIRSR600823-4"/>
    </source>
</evidence>
<evidence type="ECO:0000256" key="16">
    <source>
        <dbReference type="PIRSR" id="PIRSR600823-2"/>
    </source>
</evidence>
<evidence type="ECO:0000256" key="20">
    <source>
        <dbReference type="RuleBase" id="RU362060"/>
    </source>
</evidence>
<feature type="binding site" evidence="17">
    <location>
        <position position="199"/>
    </location>
    <ligand>
        <name>Ca(2+)</name>
        <dbReference type="ChEBI" id="CHEBI:29108"/>
        <label>2</label>
    </ligand>
</feature>
<dbReference type="GO" id="GO:0004601">
    <property type="term" value="F:peroxidase activity"/>
    <property type="evidence" value="ECO:0000318"/>
    <property type="project" value="GO_Central"/>
</dbReference>
<accession>A0A0K9NPH6</accession>
<evidence type="ECO:0000256" key="12">
    <source>
        <dbReference type="ARBA" id="ARBA00023157"/>
    </source>
</evidence>
<comment type="similarity">
    <text evidence="3">Belongs to the peroxidase family. Ascorbate peroxidase subfamily.</text>
</comment>
<keyword evidence="11 17" id="KW-0408">Iron</keyword>
<dbReference type="PROSITE" id="PS00435">
    <property type="entry name" value="PEROXIDASE_1"/>
    <property type="match status" value="1"/>
</dbReference>
<feature type="active site" description="Proton acceptor" evidence="15">
    <location>
        <position position="69"/>
    </location>
</feature>
<comment type="subcellular location">
    <subcellularLocation>
        <location evidence="20">Secreted</location>
    </subcellularLocation>
</comment>
<dbReference type="PANTHER" id="PTHR31235">
    <property type="entry name" value="PEROXIDASE 25-RELATED"/>
    <property type="match status" value="1"/>
</dbReference>
<dbReference type="GO" id="GO:0020037">
    <property type="term" value="F:heme binding"/>
    <property type="evidence" value="ECO:0007669"/>
    <property type="project" value="UniProtKB-UniRule"/>
</dbReference>
<keyword evidence="5 20" id="KW-0575">Peroxidase</keyword>
<dbReference type="GO" id="GO:0046872">
    <property type="term" value="F:metal ion binding"/>
    <property type="evidence" value="ECO:0007669"/>
    <property type="project" value="UniProtKB-UniRule"/>
</dbReference>
<dbReference type="PRINTS" id="PR00461">
    <property type="entry name" value="PLPEROXIDASE"/>
</dbReference>
<evidence type="ECO:0000256" key="9">
    <source>
        <dbReference type="ARBA" id="ARBA00022837"/>
    </source>
</evidence>
<dbReference type="InterPro" id="IPR000823">
    <property type="entry name" value="Peroxidase_pln"/>
</dbReference>
<evidence type="ECO:0000256" key="10">
    <source>
        <dbReference type="ARBA" id="ARBA00023002"/>
    </source>
</evidence>
<dbReference type="InterPro" id="IPR010255">
    <property type="entry name" value="Haem_peroxidase_sf"/>
</dbReference>
<dbReference type="PROSITE" id="PS50873">
    <property type="entry name" value="PEROXIDASE_4"/>
    <property type="match status" value="1"/>
</dbReference>
<protein>
    <recommendedName>
        <fullName evidence="20">Peroxidase</fullName>
        <ecNumber evidence="20">1.11.1.7</ecNumber>
    </recommendedName>
</protein>
<comment type="cofactor">
    <cofactor evidence="17 20">
        <name>Ca(2+)</name>
        <dbReference type="ChEBI" id="CHEBI:29108"/>
    </cofactor>
    <text evidence="17 20">Binds 2 calcium ions per subunit.</text>
</comment>
<evidence type="ECO:0000256" key="3">
    <source>
        <dbReference type="ARBA" id="ARBA00006873"/>
    </source>
</evidence>
<evidence type="ECO:0000256" key="8">
    <source>
        <dbReference type="ARBA" id="ARBA00022729"/>
    </source>
</evidence>
<dbReference type="InterPro" id="IPR019793">
    <property type="entry name" value="Peroxidases_heam-ligand_BS"/>
</dbReference>
<comment type="cofactor">
    <cofactor evidence="17 20">
        <name>heme b</name>
        <dbReference type="ChEBI" id="CHEBI:60344"/>
    </cofactor>
    <text evidence="17 20">Binds 1 heme b (iron(II)-protoporphyrin IX) group per subunit.</text>
</comment>
<dbReference type="CDD" id="cd00693">
    <property type="entry name" value="secretory_peroxidase"/>
    <property type="match status" value="1"/>
</dbReference>
<evidence type="ECO:0000256" key="15">
    <source>
        <dbReference type="PIRSR" id="PIRSR600823-1"/>
    </source>
</evidence>
<evidence type="ECO:0000256" key="19">
    <source>
        <dbReference type="PIRSR" id="PIRSR600823-5"/>
    </source>
</evidence>
<feature type="binding site" evidence="17">
    <location>
        <position position="94"/>
    </location>
    <ligand>
        <name>Ca(2+)</name>
        <dbReference type="ChEBI" id="CHEBI:29108"/>
        <label>1</label>
    </ligand>
</feature>
<evidence type="ECO:0000256" key="13">
    <source>
        <dbReference type="ARBA" id="ARBA00023180"/>
    </source>
</evidence>
<dbReference type="FunFam" id="1.10.520.10:FF:000001">
    <property type="entry name" value="Peroxidase"/>
    <property type="match status" value="1"/>
</dbReference>
<keyword evidence="8" id="KW-0732">Signal</keyword>
<feature type="binding site" evidence="16">
    <location>
        <position position="168"/>
    </location>
    <ligand>
        <name>substrate</name>
    </ligand>
</feature>
<evidence type="ECO:0000256" key="14">
    <source>
        <dbReference type="ARBA" id="ARBA00023324"/>
    </source>
</evidence>
<dbReference type="InterPro" id="IPR019794">
    <property type="entry name" value="Peroxidases_AS"/>
</dbReference>
<keyword evidence="4 20" id="KW-0964">Secreted</keyword>
<keyword evidence="14 20" id="KW-0376">Hydrogen peroxide</keyword>
<keyword evidence="12 19" id="KW-1015">Disulfide bond</keyword>
<keyword evidence="10 20" id="KW-0560">Oxidoreductase</keyword>
<proteinExistence type="inferred from homology"/>
<dbReference type="OMA" id="TTLNYIN"/>
<dbReference type="Pfam" id="PF00141">
    <property type="entry name" value="peroxidase"/>
    <property type="match status" value="1"/>
</dbReference>
<dbReference type="EMBL" id="LFYR01001978">
    <property type="protein sequence ID" value="KMZ57987.1"/>
    <property type="molecule type" value="Genomic_DNA"/>
</dbReference>
<dbReference type="PRINTS" id="PR00458">
    <property type="entry name" value="PEROXIDASE"/>
</dbReference>
<dbReference type="Gene3D" id="1.10.520.10">
    <property type="match status" value="1"/>
</dbReference>
<gene>
    <name evidence="22" type="ORF">ZOSMA_7G00160</name>
</gene>
<feature type="binding site" evidence="17">
    <location>
        <position position="75"/>
    </location>
    <ligand>
        <name>Ca(2+)</name>
        <dbReference type="ChEBI" id="CHEBI:29108"/>
        <label>1</label>
    </ligand>
</feature>
<feature type="binding site" evidence="17">
    <location>
        <position position="79"/>
    </location>
    <ligand>
        <name>Ca(2+)</name>
        <dbReference type="ChEBI" id="CHEBI:29108"/>
        <label>1</label>
    </ligand>
</feature>
<dbReference type="PROSITE" id="PS00436">
    <property type="entry name" value="PEROXIDASE_2"/>
    <property type="match status" value="1"/>
</dbReference>
<feature type="binding site" evidence="17">
    <location>
        <position position="259"/>
    </location>
    <ligand>
        <name>Ca(2+)</name>
        <dbReference type="ChEBI" id="CHEBI:29108"/>
        <label>2</label>
    </ligand>
</feature>
<sequence>MEKNMSNMATLVCIIGVVSFLVGFSSGELQLGFYDNSCPKAEKLIKEFVQEHIPNAPSLAATLLRMQFHDCFVRGCDASVLLNVSSTKPFNATEKTAVPNMSLRGFDFIDRVKSIVEKECPGVVSCADIISLVARDSVVVTGGPYWKVPTGRRDGTISNATESLNNIPAPTFNFSSLTKSFAKVGLNVKDLVLLSGSHTIGVGHCSAFSSRLYNYTGVGDEDPLLDSEYAANLRNSKCTNPNDNVTFVEMDPGSARTFDLDYYKQVLKRRGLFHSDAALTTDSDARSIIMDLVNSSPSKFYKAFGLSMEKMSRAQVKTGTEAVKLEEKDEDGIKVRPLNKEEDEALQTMSGRSYFRGFHVGIFVNGCQRCCRWYVSRCVRCCGD</sequence>
<evidence type="ECO:0000256" key="6">
    <source>
        <dbReference type="ARBA" id="ARBA00022617"/>
    </source>
</evidence>
<feature type="binding site" evidence="17">
    <location>
        <position position="73"/>
    </location>
    <ligand>
        <name>Ca(2+)</name>
        <dbReference type="ChEBI" id="CHEBI:29108"/>
        <label>1</label>
    </ligand>
</feature>
<comment type="function">
    <text evidence="2">Removal of H(2)O(2), oxidation of toxic reductants, biosynthesis and degradation of lignin, suberization, auxin catabolism, response to environmental stresses such as wounding, pathogen attack and oxidative stress. These functions might be dependent on each isozyme/isoform in each plant tissue.</text>
</comment>
<dbReference type="GO" id="GO:0042744">
    <property type="term" value="P:hydrogen peroxide catabolic process"/>
    <property type="evidence" value="ECO:0007669"/>
    <property type="project" value="UniProtKB-KW"/>
</dbReference>
<dbReference type="GO" id="GO:0006979">
    <property type="term" value="P:response to oxidative stress"/>
    <property type="evidence" value="ECO:0007669"/>
    <property type="project" value="UniProtKB-UniRule"/>
</dbReference>
<feature type="disulfide bond" evidence="19">
    <location>
        <begin position="205"/>
        <end position="238"/>
    </location>
</feature>
<dbReference type="InterPro" id="IPR002016">
    <property type="entry name" value="Haem_peroxidase"/>
</dbReference>
<keyword evidence="9 17" id="KW-0106">Calcium</keyword>
<feature type="site" description="Transition state stabilizer" evidence="18">
    <location>
        <position position="65"/>
    </location>
</feature>
<keyword evidence="23" id="KW-1185">Reference proteome</keyword>
<dbReference type="OrthoDB" id="2113341at2759"/>
<dbReference type="EC" id="1.11.1.7" evidence="20"/>
<dbReference type="Gene3D" id="1.10.420.10">
    <property type="entry name" value="Peroxidase, domain 2"/>
    <property type="match status" value="1"/>
</dbReference>
<name>A0A0K9NPH6_ZOSMR</name>
<feature type="disulfide bond" evidence="19">
    <location>
        <begin position="71"/>
        <end position="76"/>
    </location>
</feature>
<evidence type="ECO:0000313" key="23">
    <source>
        <dbReference type="Proteomes" id="UP000036987"/>
    </source>
</evidence>
<organism evidence="22 23">
    <name type="scientific">Zostera marina</name>
    <name type="common">Eelgrass</name>
    <dbReference type="NCBI Taxonomy" id="29655"/>
    <lineage>
        <taxon>Eukaryota</taxon>
        <taxon>Viridiplantae</taxon>
        <taxon>Streptophyta</taxon>
        <taxon>Embryophyta</taxon>
        <taxon>Tracheophyta</taxon>
        <taxon>Spermatophyta</taxon>
        <taxon>Magnoliopsida</taxon>
        <taxon>Liliopsida</taxon>
        <taxon>Zosteraceae</taxon>
        <taxon>Zostera</taxon>
    </lineage>
</organism>
<comment type="caution">
    <text evidence="22">The sequence shown here is derived from an EMBL/GenBank/DDBJ whole genome shotgun (WGS) entry which is preliminary data.</text>
</comment>
<keyword evidence="6 20" id="KW-0349">Heme</keyword>
<comment type="similarity">
    <text evidence="20">Belongs to the peroxidase family. Classical plant (class III) peroxidase subfamily.</text>
</comment>
<comment type="catalytic activity">
    <reaction evidence="1 20">
        <text>2 a phenolic donor + H2O2 = 2 a phenolic radical donor + 2 H2O</text>
        <dbReference type="Rhea" id="RHEA:56136"/>
        <dbReference type="ChEBI" id="CHEBI:15377"/>
        <dbReference type="ChEBI" id="CHEBI:16240"/>
        <dbReference type="ChEBI" id="CHEBI:139520"/>
        <dbReference type="ChEBI" id="CHEBI:139521"/>
        <dbReference type="EC" id="1.11.1.7"/>
    </reaction>
</comment>
<dbReference type="GO" id="GO:0009505">
    <property type="term" value="C:plant-type cell wall"/>
    <property type="evidence" value="ECO:0000318"/>
    <property type="project" value="GO_Central"/>
</dbReference>
<evidence type="ECO:0000256" key="2">
    <source>
        <dbReference type="ARBA" id="ARBA00002322"/>
    </source>
</evidence>
<evidence type="ECO:0000256" key="11">
    <source>
        <dbReference type="ARBA" id="ARBA00023004"/>
    </source>
</evidence>
<dbReference type="GO" id="GO:0140825">
    <property type="term" value="F:lactoperoxidase activity"/>
    <property type="evidence" value="ECO:0007669"/>
    <property type="project" value="UniProtKB-EC"/>
</dbReference>
<keyword evidence="7 17" id="KW-0479">Metal-binding</keyword>
<dbReference type="SUPFAM" id="SSF48113">
    <property type="entry name" value="Heme-dependent peroxidases"/>
    <property type="match status" value="1"/>
</dbReference>
<feature type="binding site" evidence="17">
    <location>
        <position position="77"/>
    </location>
    <ligand>
        <name>Ca(2+)</name>
        <dbReference type="ChEBI" id="CHEBI:29108"/>
        <label>1</label>
    </ligand>
</feature>
<feature type="binding site" description="axial binding residue" evidence="17">
    <location>
        <position position="198"/>
    </location>
    <ligand>
        <name>heme b</name>
        <dbReference type="ChEBI" id="CHEBI:60344"/>
    </ligand>
    <ligandPart>
        <name>Fe</name>
        <dbReference type="ChEBI" id="CHEBI:18248"/>
    </ligandPart>
</feature>
<evidence type="ECO:0000259" key="21">
    <source>
        <dbReference type="PROSITE" id="PS50873"/>
    </source>
</evidence>
<dbReference type="GO" id="GO:0005576">
    <property type="term" value="C:extracellular region"/>
    <property type="evidence" value="ECO:0007669"/>
    <property type="project" value="UniProtKB-SubCell"/>
</dbReference>
<dbReference type="FunFam" id="1.10.420.10:FF:000008">
    <property type="entry name" value="Peroxidase"/>
    <property type="match status" value="1"/>
</dbReference>
<reference evidence="23" key="1">
    <citation type="journal article" date="2016" name="Nature">
        <title>The genome of the seagrass Zostera marina reveals angiosperm adaptation to the sea.</title>
        <authorList>
            <person name="Olsen J.L."/>
            <person name="Rouze P."/>
            <person name="Verhelst B."/>
            <person name="Lin Y.-C."/>
            <person name="Bayer T."/>
            <person name="Collen J."/>
            <person name="Dattolo E."/>
            <person name="De Paoli E."/>
            <person name="Dittami S."/>
            <person name="Maumus F."/>
            <person name="Michel G."/>
            <person name="Kersting A."/>
            <person name="Lauritano C."/>
            <person name="Lohaus R."/>
            <person name="Toepel M."/>
            <person name="Tonon T."/>
            <person name="Vanneste K."/>
            <person name="Amirebrahimi M."/>
            <person name="Brakel J."/>
            <person name="Bostroem C."/>
            <person name="Chovatia M."/>
            <person name="Grimwood J."/>
            <person name="Jenkins J.W."/>
            <person name="Jueterbock A."/>
            <person name="Mraz A."/>
            <person name="Stam W.T."/>
            <person name="Tice H."/>
            <person name="Bornberg-Bauer E."/>
            <person name="Green P.J."/>
            <person name="Pearson G.A."/>
            <person name="Procaccini G."/>
            <person name="Duarte C.M."/>
            <person name="Schmutz J."/>
            <person name="Reusch T.B.H."/>
            <person name="Van de Peer Y."/>
        </authorList>
    </citation>
    <scope>NUCLEOTIDE SEQUENCE [LARGE SCALE GENOMIC DNA]</scope>
    <source>
        <strain evidence="23">cv. Finnish</strain>
    </source>
</reference>
<dbReference type="InterPro" id="IPR033905">
    <property type="entry name" value="Secretory_peroxidase"/>
</dbReference>
<feature type="binding site" evidence="17">
    <location>
        <position position="70"/>
    </location>
    <ligand>
        <name>Ca(2+)</name>
        <dbReference type="ChEBI" id="CHEBI:29108"/>
        <label>1</label>
    </ligand>
</feature>
<keyword evidence="13" id="KW-0325">Glycoprotein</keyword>
<evidence type="ECO:0000256" key="1">
    <source>
        <dbReference type="ARBA" id="ARBA00000189"/>
    </source>
</evidence>
<feature type="disulfide bond" evidence="19">
    <location>
        <begin position="38"/>
        <end position="120"/>
    </location>
</feature>